<dbReference type="PANTHER" id="PTHR28083">
    <property type="entry name" value="GOOD FOR FULL DBP5 ACTIVITY PROTEIN 2"/>
    <property type="match status" value="1"/>
</dbReference>
<dbReference type="Pfam" id="PF21762">
    <property type="entry name" value="DEDDh_C"/>
    <property type="match status" value="1"/>
</dbReference>
<dbReference type="Proteomes" id="UP000799423">
    <property type="component" value="Unassembled WGS sequence"/>
</dbReference>
<keyword evidence="3" id="KW-1185">Reference proteome</keyword>
<dbReference type="InterPro" id="IPR040151">
    <property type="entry name" value="Gfd2/YDR514C-like"/>
</dbReference>
<feature type="domain" description="Gfd2/YDR514C-like C-terminal" evidence="1">
    <location>
        <begin position="60"/>
        <end position="241"/>
    </location>
</feature>
<dbReference type="AlphaFoldDB" id="A0A6A7B1S1"/>
<protein>
    <recommendedName>
        <fullName evidence="1">Gfd2/YDR514C-like C-terminal domain-containing protein</fullName>
    </recommendedName>
</protein>
<name>A0A6A7B1S1_9PLEO</name>
<dbReference type="GO" id="GO:0005634">
    <property type="term" value="C:nucleus"/>
    <property type="evidence" value="ECO:0007669"/>
    <property type="project" value="TreeGrafter"/>
</dbReference>
<proteinExistence type="predicted"/>
<dbReference type="InterPro" id="IPR048519">
    <property type="entry name" value="Gfd2/YDR514C-like_C"/>
</dbReference>
<organism evidence="2 3">
    <name type="scientific">Plenodomus tracheiphilus IPT5</name>
    <dbReference type="NCBI Taxonomy" id="1408161"/>
    <lineage>
        <taxon>Eukaryota</taxon>
        <taxon>Fungi</taxon>
        <taxon>Dikarya</taxon>
        <taxon>Ascomycota</taxon>
        <taxon>Pezizomycotina</taxon>
        <taxon>Dothideomycetes</taxon>
        <taxon>Pleosporomycetidae</taxon>
        <taxon>Pleosporales</taxon>
        <taxon>Pleosporineae</taxon>
        <taxon>Leptosphaeriaceae</taxon>
        <taxon>Plenodomus</taxon>
    </lineage>
</organism>
<accession>A0A6A7B1S1</accession>
<dbReference type="EMBL" id="MU006316">
    <property type="protein sequence ID" value="KAF2848617.1"/>
    <property type="molecule type" value="Genomic_DNA"/>
</dbReference>
<evidence type="ECO:0000313" key="2">
    <source>
        <dbReference type="EMBL" id="KAF2848617.1"/>
    </source>
</evidence>
<evidence type="ECO:0000259" key="1">
    <source>
        <dbReference type="Pfam" id="PF21762"/>
    </source>
</evidence>
<reference evidence="2" key="1">
    <citation type="submission" date="2020-01" db="EMBL/GenBank/DDBJ databases">
        <authorList>
            <consortium name="DOE Joint Genome Institute"/>
            <person name="Haridas S."/>
            <person name="Albert R."/>
            <person name="Binder M."/>
            <person name="Bloem J."/>
            <person name="Labutti K."/>
            <person name="Salamov A."/>
            <person name="Andreopoulos B."/>
            <person name="Baker S.E."/>
            <person name="Barry K."/>
            <person name="Bills G."/>
            <person name="Bluhm B.H."/>
            <person name="Cannon C."/>
            <person name="Castanera R."/>
            <person name="Culley D.E."/>
            <person name="Daum C."/>
            <person name="Ezra D."/>
            <person name="Gonzalez J.B."/>
            <person name="Henrissat B."/>
            <person name="Kuo A."/>
            <person name="Liang C."/>
            <person name="Lipzen A."/>
            <person name="Lutzoni F."/>
            <person name="Magnuson J."/>
            <person name="Mondo S."/>
            <person name="Nolan M."/>
            <person name="Ohm R."/>
            <person name="Pangilinan J."/>
            <person name="Park H.-J."/>
            <person name="Ramirez L."/>
            <person name="Alfaro M."/>
            <person name="Sun H."/>
            <person name="Tritt A."/>
            <person name="Yoshinaga Y."/>
            <person name="Zwiers L.-H."/>
            <person name="Turgeon B.G."/>
            <person name="Goodwin S.B."/>
            <person name="Spatafora J.W."/>
            <person name="Crous P.W."/>
            <person name="Grigoriev I.V."/>
        </authorList>
    </citation>
    <scope>NUCLEOTIDE SEQUENCE</scope>
    <source>
        <strain evidence="2">IPT5</strain>
    </source>
</reference>
<gene>
    <name evidence="2" type="ORF">T440DRAFT_400911</name>
</gene>
<dbReference type="SUPFAM" id="SSF53098">
    <property type="entry name" value="Ribonuclease H-like"/>
    <property type="match status" value="1"/>
</dbReference>
<dbReference type="InterPro" id="IPR012337">
    <property type="entry name" value="RNaseH-like_sf"/>
</dbReference>
<evidence type="ECO:0000313" key="3">
    <source>
        <dbReference type="Proteomes" id="UP000799423"/>
    </source>
</evidence>
<sequence>MSRSRSPPSLPSPADLKLALDALASTNPSTYQTTLLGHWLGPTFPIALTRPLSTLLRDAIIVALDVEWYEHSPTHITELGVSILDPRFISRTPPSSPPPLQKTTTHHVRLRPNAHLTNSDLCPGYPQNFQFGPTAFVSRTEATTLLRHAFTRYNQYNTLRPVILMGHAVDGDAGILKEGFGVDVEGMGVLVSTLDSQVLAFENGIVGAGRKVGLGALMGVFGVREGCLHNAGNDVLCTVLAGLLCVGMHAVGFTQRHYEELKFQLRGSAKSIYGTPNSCIKCDSSVHTEDACQVTLHCSICATHKSATRRQAAYTHSTLKCKEDVKEKGKLLPVPCIYCIVSMDPARYAVGNSYRHGEGQCAYEKRGDEGGLEG</sequence>
<dbReference type="OrthoDB" id="5953249at2759"/>
<dbReference type="PANTHER" id="PTHR28083:SF1">
    <property type="entry name" value="GOOD FOR FULL DBP5 ACTIVITY PROTEIN 2"/>
    <property type="match status" value="1"/>
</dbReference>